<organism evidence="1 2">
    <name type="scientific">Symbiodinium microadriaticum</name>
    <name type="common">Dinoflagellate</name>
    <name type="synonym">Zooxanthella microadriatica</name>
    <dbReference type="NCBI Taxonomy" id="2951"/>
    <lineage>
        <taxon>Eukaryota</taxon>
        <taxon>Sar</taxon>
        <taxon>Alveolata</taxon>
        <taxon>Dinophyceae</taxon>
        <taxon>Suessiales</taxon>
        <taxon>Symbiodiniaceae</taxon>
        <taxon>Symbiodinium</taxon>
    </lineage>
</organism>
<name>A0A1Q9D1V3_SYMMI</name>
<dbReference type="OrthoDB" id="408563at2759"/>
<proteinExistence type="predicted"/>
<evidence type="ECO:0000313" key="1">
    <source>
        <dbReference type="EMBL" id="OLP89136.1"/>
    </source>
</evidence>
<gene>
    <name evidence="1" type="ORF">AK812_SmicGene29438</name>
</gene>
<evidence type="ECO:0000313" key="2">
    <source>
        <dbReference type="Proteomes" id="UP000186817"/>
    </source>
</evidence>
<reference evidence="1 2" key="1">
    <citation type="submission" date="2016-02" db="EMBL/GenBank/DDBJ databases">
        <title>Genome analysis of coral dinoflagellate symbionts highlights evolutionary adaptations to a symbiotic lifestyle.</title>
        <authorList>
            <person name="Aranda M."/>
            <person name="Li Y."/>
            <person name="Liew Y.J."/>
            <person name="Baumgarten S."/>
            <person name="Simakov O."/>
            <person name="Wilson M."/>
            <person name="Piel J."/>
            <person name="Ashoor H."/>
            <person name="Bougouffa S."/>
            <person name="Bajic V.B."/>
            <person name="Ryu T."/>
            <person name="Ravasi T."/>
            <person name="Bayer T."/>
            <person name="Micklem G."/>
            <person name="Kim H."/>
            <person name="Bhak J."/>
            <person name="Lajeunesse T.C."/>
            <person name="Voolstra C.R."/>
        </authorList>
    </citation>
    <scope>NUCLEOTIDE SEQUENCE [LARGE SCALE GENOMIC DNA]</scope>
    <source>
        <strain evidence="1 2">CCMP2467</strain>
    </source>
</reference>
<sequence length="292" mass="33536">METRAAGHYQRNAYPYYPCPQRTQRDWVSPGRRSWRLRHLPPQLRPGGTASRTGRVELARDVLEEIFLNYTMSQWGTSPRLTQPRCKTIYSDWQNNYRSQPPSTTLSWRMSEGPAVVDDQWLVTTGEILGEYIDGMNAHNPRTPQRRTSTWTTEPVNASHEEDNNHTETNNLLQIYIEPETRGQEESDSEENNLMHQQWGQFQGTFTSGPRTTGGEEQWSAEADRSLHTTNAFEIAAMMVGIMEESMMGTCKLNKFTQLTSSAYRRGRGEEQPRRAGDLLEVANQTMYHLSA</sequence>
<dbReference type="Proteomes" id="UP000186817">
    <property type="component" value="Unassembled WGS sequence"/>
</dbReference>
<dbReference type="EMBL" id="LSRX01000776">
    <property type="protein sequence ID" value="OLP89136.1"/>
    <property type="molecule type" value="Genomic_DNA"/>
</dbReference>
<accession>A0A1Q9D1V3</accession>
<protein>
    <submittedName>
        <fullName evidence="1">Uncharacterized protein</fullName>
    </submittedName>
</protein>
<keyword evidence="2" id="KW-1185">Reference proteome</keyword>
<comment type="caution">
    <text evidence="1">The sequence shown here is derived from an EMBL/GenBank/DDBJ whole genome shotgun (WGS) entry which is preliminary data.</text>
</comment>
<dbReference type="AlphaFoldDB" id="A0A1Q9D1V3"/>